<name>K6ZEK0_9ALTE</name>
<dbReference type="GO" id="GO:0016747">
    <property type="term" value="F:acyltransferase activity, transferring groups other than amino-acyl groups"/>
    <property type="evidence" value="ECO:0007669"/>
    <property type="project" value="InterPro"/>
</dbReference>
<dbReference type="CDD" id="cd04301">
    <property type="entry name" value="NAT_SF"/>
    <property type="match status" value="1"/>
</dbReference>
<reference evidence="3" key="1">
    <citation type="journal article" date="2014" name="Environ. Microbiol.">
        <title>Comparative genomics of the marine bacterial genus Glaciecola reveals the high degree of genomic diversity and genomic characteristic for cold adaptation.</title>
        <authorList>
            <person name="Qin Q.L."/>
            <person name="Xie B.B."/>
            <person name="Yu Y."/>
            <person name="Shu Y.L."/>
            <person name="Rong J.C."/>
            <person name="Zhang Y.J."/>
            <person name="Zhao D.L."/>
            <person name="Chen X.L."/>
            <person name="Zhang X.Y."/>
            <person name="Chen B."/>
            <person name="Zhou B.C."/>
            <person name="Zhang Y.Z."/>
        </authorList>
    </citation>
    <scope>NUCLEOTIDE SEQUENCE [LARGE SCALE GENOMIC DNA]</scope>
    <source>
        <strain evidence="3">ACAM 615</strain>
    </source>
</reference>
<feature type="domain" description="N-acetyltransferase" evidence="1">
    <location>
        <begin position="118"/>
        <end position="258"/>
    </location>
</feature>
<dbReference type="PROSITE" id="PS51186">
    <property type="entry name" value="GNAT"/>
    <property type="match status" value="1"/>
</dbReference>
<gene>
    <name evidence="2" type="ORF">GPAL_0458</name>
</gene>
<organism evidence="2 3">
    <name type="scientific">Brumicola pallidula DSM 14239 = ACAM 615</name>
    <dbReference type="NCBI Taxonomy" id="1121922"/>
    <lineage>
        <taxon>Bacteria</taxon>
        <taxon>Pseudomonadati</taxon>
        <taxon>Pseudomonadota</taxon>
        <taxon>Gammaproteobacteria</taxon>
        <taxon>Alteromonadales</taxon>
        <taxon>Alteromonadaceae</taxon>
        <taxon>Brumicola</taxon>
    </lineage>
</organism>
<accession>K6ZEK0</accession>
<comment type="caution">
    <text evidence="2">The sequence shown here is derived from an EMBL/GenBank/DDBJ whole genome shotgun (WGS) entry which is preliminary data.</text>
</comment>
<sequence length="258" mass="27729">MTKATETLIELGKDVILFCQNGPNAHCVMHSGAWIAFSGVQKVADLNMIGITASASNSKFDELLKEAEKRNIDAVLFVAADAVNALKWAAEKGLAAAGQAPFMEKIMTSSPVITSNEIKAELCDSSEVTLGNSLAEKAFSFPEDSVKQAIPLKTYDDPAVDLWMAKTEDNQPLGCGSFVSDVDGERVGIYAMATPPNGQRRGGGRAVIENAMKYYQAKGVKRFTLAATEVGFPLYQKLGFEVVAEPYVFILGSSTQFP</sequence>
<dbReference type="InterPro" id="IPR000182">
    <property type="entry name" value="GNAT_dom"/>
</dbReference>
<dbReference type="SUPFAM" id="SSF55729">
    <property type="entry name" value="Acyl-CoA N-acyltransferases (Nat)"/>
    <property type="match status" value="1"/>
</dbReference>
<dbReference type="Pfam" id="PF00583">
    <property type="entry name" value="Acetyltransf_1"/>
    <property type="match status" value="1"/>
</dbReference>
<dbReference type="OrthoDB" id="510731at2"/>
<evidence type="ECO:0000259" key="1">
    <source>
        <dbReference type="PROSITE" id="PS51186"/>
    </source>
</evidence>
<proteinExistence type="predicted"/>
<evidence type="ECO:0000313" key="3">
    <source>
        <dbReference type="Proteomes" id="UP000006251"/>
    </source>
</evidence>
<dbReference type="RefSeq" id="WP_006008806.1">
    <property type="nucleotide sequence ID" value="NZ_AUAV01000016.1"/>
</dbReference>
<dbReference type="Proteomes" id="UP000006251">
    <property type="component" value="Unassembled WGS sequence"/>
</dbReference>
<evidence type="ECO:0000313" key="2">
    <source>
        <dbReference type="EMBL" id="GAC27338.1"/>
    </source>
</evidence>
<dbReference type="Gene3D" id="3.40.630.30">
    <property type="match status" value="1"/>
</dbReference>
<dbReference type="EMBL" id="BAEQ01000009">
    <property type="protein sequence ID" value="GAC27338.1"/>
    <property type="molecule type" value="Genomic_DNA"/>
</dbReference>
<dbReference type="AlphaFoldDB" id="K6ZEK0"/>
<keyword evidence="3" id="KW-1185">Reference proteome</keyword>
<protein>
    <recommendedName>
        <fullName evidence="1">N-acetyltransferase domain-containing protein</fullName>
    </recommendedName>
</protein>
<dbReference type="InterPro" id="IPR016181">
    <property type="entry name" value="Acyl_CoA_acyltransferase"/>
</dbReference>